<evidence type="ECO:0000313" key="5">
    <source>
        <dbReference type="EMBL" id="CAE6465318.1"/>
    </source>
</evidence>
<name>A0A8H3BSQ4_9AGAM</name>
<feature type="region of interest" description="Disordered" evidence="3">
    <location>
        <begin position="1"/>
        <end position="42"/>
    </location>
</feature>
<feature type="domain" description="L-tryptophan decarboxylase PsiD-like" evidence="4">
    <location>
        <begin position="74"/>
        <end position="208"/>
    </location>
</feature>
<dbReference type="GO" id="GO:0006646">
    <property type="term" value="P:phosphatidylethanolamine biosynthetic process"/>
    <property type="evidence" value="ECO:0007669"/>
    <property type="project" value="TreeGrafter"/>
</dbReference>
<dbReference type="Proteomes" id="UP000663843">
    <property type="component" value="Unassembled WGS sequence"/>
</dbReference>
<evidence type="ECO:0000256" key="1">
    <source>
        <dbReference type="ARBA" id="ARBA00022793"/>
    </source>
</evidence>
<dbReference type="PANTHER" id="PTHR10067:SF9">
    <property type="entry name" value="PHOSPHATIDYLSERINE DECARBOXYLASE FAMILY PROTEIN (AFU_ORTHOLOGUE AFUA_7G01730)"/>
    <property type="match status" value="1"/>
</dbReference>
<dbReference type="InterPro" id="IPR022237">
    <property type="entry name" value="PsiD-like"/>
</dbReference>
<keyword evidence="1" id="KW-0210">Decarboxylase</keyword>
<evidence type="ECO:0000256" key="3">
    <source>
        <dbReference type="SAM" id="MobiDB-lite"/>
    </source>
</evidence>
<reference evidence="5" key="1">
    <citation type="submission" date="2021-01" db="EMBL/GenBank/DDBJ databases">
        <authorList>
            <person name="Kaushik A."/>
        </authorList>
    </citation>
    <scope>NUCLEOTIDE SEQUENCE</scope>
    <source>
        <strain evidence="5">AG2-2IIIB</strain>
    </source>
</reference>
<dbReference type="GO" id="GO:0004609">
    <property type="term" value="F:phosphatidylserine decarboxylase activity"/>
    <property type="evidence" value="ECO:0007669"/>
    <property type="project" value="InterPro"/>
</dbReference>
<evidence type="ECO:0000313" key="6">
    <source>
        <dbReference type="Proteomes" id="UP000663843"/>
    </source>
</evidence>
<accession>A0A8H3BSQ4</accession>
<keyword evidence="2" id="KW-0456">Lyase</keyword>
<evidence type="ECO:0000259" key="4">
    <source>
        <dbReference type="Pfam" id="PF12588"/>
    </source>
</evidence>
<dbReference type="EMBL" id="CAJMWT010003172">
    <property type="protein sequence ID" value="CAE6465318.1"/>
    <property type="molecule type" value="Genomic_DNA"/>
</dbReference>
<dbReference type="AlphaFoldDB" id="A0A8H3BSQ4"/>
<evidence type="ECO:0000256" key="2">
    <source>
        <dbReference type="ARBA" id="ARBA00023239"/>
    </source>
</evidence>
<protein>
    <recommendedName>
        <fullName evidence="4">L-tryptophan decarboxylase PsiD-like domain-containing protein</fullName>
    </recommendedName>
</protein>
<dbReference type="PANTHER" id="PTHR10067">
    <property type="entry name" value="PHOSPHATIDYLSERINE DECARBOXYLASE"/>
    <property type="match status" value="1"/>
</dbReference>
<dbReference type="Pfam" id="PF12588">
    <property type="entry name" value="PSDC"/>
    <property type="match status" value="1"/>
</dbReference>
<comment type="caution">
    <text evidence="5">The sequence shown here is derived from an EMBL/GenBank/DDBJ whole genome shotgun (WGS) entry which is preliminary data.</text>
</comment>
<dbReference type="Pfam" id="PF02666">
    <property type="entry name" value="PS_Dcarbxylase"/>
    <property type="match status" value="1"/>
</dbReference>
<gene>
    <name evidence="5" type="ORF">RDB_LOCUS100648</name>
</gene>
<sequence>MSHSSHQGSHRHHDRGSDNVNHTHGHGCGHSSKSDKVHHRVGGWVPNDHTVVERYISEVLDKIKQDKRPLDQLHPTVVEFEHLIDKTPALRMGFIEMLEQVPNKPPYNKNPALEPQIRDYETVFRAFDYIITHSVPFQDNQFVALPISAILDWPMGTDVGLATLLVPTVNAQFKKMFNAWAEYLSSPASREYLTTNEDGWFGPKASEHISNFVDTYVCDPSAEHYGFKSWDDFFTRKFREGARPIEFPSDDDIINNACEWSVSKIAENVKEYDRFWLKSEPYSLRDTLNDDPYTDQFVGGAIYQAFLSAYKYHRWASPAYINALAARAIIWIKSNNLTLGMIGFIGVGMNEVSTREVTVKPGDRVNKGDELGMFHFGGSTHCLVFRRGVNINFDDWYSSPDPEVLLNAAIATVGEGRRIYH</sequence>
<dbReference type="InterPro" id="IPR003817">
    <property type="entry name" value="PS_Dcarbxylase"/>
</dbReference>
<organism evidence="5 6">
    <name type="scientific">Rhizoctonia solani</name>
    <dbReference type="NCBI Taxonomy" id="456999"/>
    <lineage>
        <taxon>Eukaryota</taxon>
        <taxon>Fungi</taxon>
        <taxon>Dikarya</taxon>
        <taxon>Basidiomycota</taxon>
        <taxon>Agaricomycotina</taxon>
        <taxon>Agaricomycetes</taxon>
        <taxon>Cantharellales</taxon>
        <taxon>Ceratobasidiaceae</taxon>
        <taxon>Rhizoctonia</taxon>
    </lineage>
</organism>
<proteinExistence type="predicted"/>
<dbReference type="GO" id="GO:0005739">
    <property type="term" value="C:mitochondrion"/>
    <property type="evidence" value="ECO:0007669"/>
    <property type="project" value="TreeGrafter"/>
</dbReference>